<dbReference type="PIRSF" id="PIRSF037081">
    <property type="entry name" value="P-loop_All4644_prd"/>
    <property type="match status" value="1"/>
</dbReference>
<gene>
    <name evidence="1" type="ORF">FRY98_23635</name>
</gene>
<dbReference type="GO" id="GO:0046404">
    <property type="term" value="F:ATP-dependent polydeoxyribonucleotide 5'-hydroxyl-kinase activity"/>
    <property type="evidence" value="ECO:0007669"/>
    <property type="project" value="TreeGrafter"/>
</dbReference>
<dbReference type="GO" id="GO:0006281">
    <property type="term" value="P:DNA repair"/>
    <property type="evidence" value="ECO:0007669"/>
    <property type="project" value="TreeGrafter"/>
</dbReference>
<dbReference type="RefSeq" id="WP_148456756.1">
    <property type="nucleotide sequence ID" value="NZ_VSDO01000005.1"/>
</dbReference>
<protein>
    <submittedName>
        <fullName evidence="1">AAA family ATPase</fullName>
    </submittedName>
</protein>
<dbReference type="Pfam" id="PF13671">
    <property type="entry name" value="AAA_33"/>
    <property type="match status" value="1"/>
</dbReference>
<dbReference type="PANTHER" id="PTHR12083">
    <property type="entry name" value="BIFUNCTIONAL POLYNUCLEOTIDE PHOSPHATASE/KINASE"/>
    <property type="match status" value="1"/>
</dbReference>
<dbReference type="AlphaFoldDB" id="A0A5D0CNI0"/>
<evidence type="ECO:0000313" key="1">
    <source>
        <dbReference type="EMBL" id="TYA10774.1"/>
    </source>
</evidence>
<proteinExistence type="predicted"/>
<dbReference type="EMBL" id="VSDO01000005">
    <property type="protein sequence ID" value="TYA10774.1"/>
    <property type="molecule type" value="Genomic_DNA"/>
</dbReference>
<name>A0A5D0CNI0_9BACL</name>
<organism evidence="1 2">
    <name type="scientific">Paenibacillus faecis</name>
    <dbReference type="NCBI Taxonomy" id="862114"/>
    <lineage>
        <taxon>Bacteria</taxon>
        <taxon>Bacillati</taxon>
        <taxon>Bacillota</taxon>
        <taxon>Bacilli</taxon>
        <taxon>Bacillales</taxon>
        <taxon>Paenibacillaceae</taxon>
        <taxon>Paenibacillus</taxon>
    </lineage>
</organism>
<keyword evidence="2" id="KW-1185">Reference proteome</keyword>
<dbReference type="InterPro" id="IPR017101">
    <property type="entry name" value="P-loop_ATP/GTP-bd_All4644_prd"/>
</dbReference>
<dbReference type="InterPro" id="IPR027417">
    <property type="entry name" value="P-loop_NTPase"/>
</dbReference>
<dbReference type="GO" id="GO:0046403">
    <property type="term" value="F:polynucleotide 3'-phosphatase activity"/>
    <property type="evidence" value="ECO:0007669"/>
    <property type="project" value="TreeGrafter"/>
</dbReference>
<dbReference type="Gene3D" id="3.40.50.300">
    <property type="entry name" value="P-loop containing nucleotide triphosphate hydrolases"/>
    <property type="match status" value="1"/>
</dbReference>
<sequence>MECVIFIGIQASGKSTFYKEKFFKTHMRINLDMLRSRHREGVFLEASLRTSLPFVVDNTNPTMEDRKKYIELAQKYKFKIVGYYFEPNYELSVERNERRQGKEKVAEVGIRSTLKKLQPPSYQEGFDELYRVRSDSDGFQIESITKDGAR</sequence>
<dbReference type="SUPFAM" id="SSF52540">
    <property type="entry name" value="P-loop containing nucleoside triphosphate hydrolases"/>
    <property type="match status" value="1"/>
</dbReference>
<dbReference type="GO" id="GO:0003690">
    <property type="term" value="F:double-stranded DNA binding"/>
    <property type="evidence" value="ECO:0007669"/>
    <property type="project" value="TreeGrafter"/>
</dbReference>
<evidence type="ECO:0000313" key="2">
    <source>
        <dbReference type="Proteomes" id="UP000325218"/>
    </source>
</evidence>
<dbReference type="PANTHER" id="PTHR12083:SF9">
    <property type="entry name" value="BIFUNCTIONAL POLYNUCLEOTIDE PHOSPHATASE_KINASE"/>
    <property type="match status" value="1"/>
</dbReference>
<dbReference type="Proteomes" id="UP000325218">
    <property type="component" value="Unassembled WGS sequence"/>
</dbReference>
<accession>A0A5D0CNI0</accession>
<dbReference type="OrthoDB" id="8564590at2"/>
<comment type="caution">
    <text evidence="1">The sequence shown here is derived from an EMBL/GenBank/DDBJ whole genome shotgun (WGS) entry which is preliminary data.</text>
</comment>
<reference evidence="1 2" key="1">
    <citation type="submission" date="2019-08" db="EMBL/GenBank/DDBJ databases">
        <title>Genome sequencing of Paenibacillus faecis DSM 23593(T).</title>
        <authorList>
            <person name="Kook J.-K."/>
            <person name="Park S.-N."/>
            <person name="Lim Y.K."/>
        </authorList>
    </citation>
    <scope>NUCLEOTIDE SEQUENCE [LARGE SCALE GENOMIC DNA]</scope>
    <source>
        <strain evidence="1 2">DSM 23593</strain>
    </source>
</reference>